<name>A0A1V1P6V3_9BACT</name>
<evidence type="ECO:0000259" key="1">
    <source>
        <dbReference type="Pfam" id="PF13524"/>
    </source>
</evidence>
<gene>
    <name evidence="2" type="ORF">OMM_08678</name>
</gene>
<proteinExistence type="predicted"/>
<dbReference type="InterPro" id="IPR055259">
    <property type="entry name" value="YkvP/CgeB_Glyco_trans-like"/>
</dbReference>
<sequence length="189" mass="22152">MNQIKKDSKKWDFVFTGHATRMHKKRNKYLIDLANAYANNHEIISAYFIGSENNVLPSDLPIKQSAPRWGIEMLQEIQRSRIVLNADNDFAYEAGNSRLFEVTGIGSFLLTEYHPNIDELFEPGVEIETFRDSNELIAKVNYYLAHPKEREAIARRGQERCFKHHLIENRVLKFDKVLLGHMKKYYHIV</sequence>
<dbReference type="EMBL" id="ATBP01000395">
    <property type="protein sequence ID" value="ETR70622.1"/>
    <property type="molecule type" value="Genomic_DNA"/>
</dbReference>
<feature type="domain" description="Spore protein YkvP/CgeB glycosyl transferase-like" evidence="1">
    <location>
        <begin position="61"/>
        <end position="172"/>
    </location>
</feature>
<dbReference type="AlphaFoldDB" id="A0A1V1P6V3"/>
<organism evidence="2 3">
    <name type="scientific">Candidatus Magnetoglobus multicellularis str. Araruama</name>
    <dbReference type="NCBI Taxonomy" id="890399"/>
    <lineage>
        <taxon>Bacteria</taxon>
        <taxon>Pseudomonadati</taxon>
        <taxon>Thermodesulfobacteriota</taxon>
        <taxon>Desulfobacteria</taxon>
        <taxon>Desulfobacterales</taxon>
        <taxon>Desulfobacteraceae</taxon>
        <taxon>Candidatus Magnetoglobus</taxon>
    </lineage>
</organism>
<dbReference type="Proteomes" id="UP000189670">
    <property type="component" value="Unassembled WGS sequence"/>
</dbReference>
<dbReference type="Pfam" id="PF13524">
    <property type="entry name" value="Glyco_trans_1_2"/>
    <property type="match status" value="1"/>
</dbReference>
<accession>A0A1V1P6V3</accession>
<comment type="caution">
    <text evidence="2">The sequence shown here is derived from an EMBL/GenBank/DDBJ whole genome shotgun (WGS) entry which is preliminary data.</text>
</comment>
<dbReference type="Gene3D" id="3.40.50.2000">
    <property type="entry name" value="Glycogen Phosphorylase B"/>
    <property type="match status" value="1"/>
</dbReference>
<reference evidence="3" key="1">
    <citation type="submission" date="2012-11" db="EMBL/GenBank/DDBJ databases">
        <authorList>
            <person name="Lucero-Rivera Y.E."/>
            <person name="Tovar-Ramirez D."/>
        </authorList>
    </citation>
    <scope>NUCLEOTIDE SEQUENCE [LARGE SCALE GENOMIC DNA]</scope>
    <source>
        <strain evidence="3">Araruama</strain>
    </source>
</reference>
<evidence type="ECO:0000313" key="3">
    <source>
        <dbReference type="Proteomes" id="UP000189670"/>
    </source>
</evidence>
<evidence type="ECO:0000313" key="2">
    <source>
        <dbReference type="EMBL" id="ETR70622.1"/>
    </source>
</evidence>
<protein>
    <recommendedName>
        <fullName evidence="1">Spore protein YkvP/CgeB glycosyl transferase-like domain-containing protein</fullName>
    </recommendedName>
</protein>